<dbReference type="STRING" id="883114.HMPREF9709_00867"/>
<reference evidence="3 4" key="1">
    <citation type="submission" date="2012-01" db="EMBL/GenBank/DDBJ databases">
        <title>The Genome Sequence of Helcococcus kunzii ATCC 51366.</title>
        <authorList>
            <consortium name="The Broad Institute Genome Sequencing Platform"/>
            <person name="Earl A."/>
            <person name="Ward D."/>
            <person name="Feldgarden M."/>
            <person name="Gevers D."/>
            <person name="Huys G."/>
            <person name="Young S.K."/>
            <person name="Zeng Q."/>
            <person name="Gargeya S."/>
            <person name="Fitzgerald M."/>
            <person name="Haas B."/>
            <person name="Abouelleil A."/>
            <person name="Alvarado L."/>
            <person name="Arachchi H.M."/>
            <person name="Berlin A."/>
            <person name="Chapman S.B."/>
            <person name="Gearin G."/>
            <person name="Goldberg J."/>
            <person name="Griggs A."/>
            <person name="Gujja S."/>
            <person name="Hansen M."/>
            <person name="Heiman D."/>
            <person name="Howarth C."/>
            <person name="Larimer J."/>
            <person name="Lui A."/>
            <person name="MacDonald P.J.P."/>
            <person name="McCowen C."/>
            <person name="Montmayeur A."/>
            <person name="Murphy C."/>
            <person name="Neiman D."/>
            <person name="Pearson M."/>
            <person name="Priest M."/>
            <person name="Roberts A."/>
            <person name="Saif S."/>
            <person name="Shea T."/>
            <person name="Sisk P."/>
            <person name="Stolte C."/>
            <person name="Sykes S."/>
            <person name="Wortman J."/>
            <person name="Nusbaum C."/>
            <person name="Birren B."/>
        </authorList>
    </citation>
    <scope>NUCLEOTIDE SEQUENCE [LARGE SCALE GENOMIC DNA]</scope>
    <source>
        <strain evidence="3 4">ATCC 51366</strain>
    </source>
</reference>
<evidence type="ECO:0000259" key="2">
    <source>
        <dbReference type="Pfam" id="PF02481"/>
    </source>
</evidence>
<dbReference type="PANTHER" id="PTHR43022:SF1">
    <property type="entry name" value="PROTEIN SMF"/>
    <property type="match status" value="1"/>
</dbReference>
<dbReference type="PANTHER" id="PTHR43022">
    <property type="entry name" value="PROTEIN SMF"/>
    <property type="match status" value="1"/>
</dbReference>
<feature type="domain" description="Smf/DprA SLOG" evidence="2">
    <location>
        <begin position="78"/>
        <end position="285"/>
    </location>
</feature>
<dbReference type="Pfam" id="PF02481">
    <property type="entry name" value="DNA_processg_A"/>
    <property type="match status" value="1"/>
</dbReference>
<evidence type="ECO:0000313" key="4">
    <source>
        <dbReference type="Proteomes" id="UP000004191"/>
    </source>
</evidence>
<dbReference type="EMBL" id="AGEI01000021">
    <property type="protein sequence ID" value="EHR33931.1"/>
    <property type="molecule type" value="Genomic_DNA"/>
</dbReference>
<gene>
    <name evidence="3" type="ORF">HMPREF9709_00867</name>
</gene>
<accession>H3NNF6</accession>
<dbReference type="InterPro" id="IPR003488">
    <property type="entry name" value="DprA"/>
</dbReference>
<protein>
    <submittedName>
        <fullName evidence="3">DNA protecting protein DprA</fullName>
    </submittedName>
</protein>
<proteinExistence type="inferred from homology"/>
<sequence length="363" mass="41437">MYNHRRIILFLNIAGINNLRIINFISEGLLDYFLHLRKNSINRLFFLTNYEKDLLYDKFDSINIDEEMRKMYQLSIKFSTILDKNYPERLKKIYNAPAILYYKGEGFDEINQCLAIVGTRKPTNYGKWCTNKIVTELARYKISTVSGMALGIDAQVHTSSIESKIHTIGVLASSLEIEYPKTNKYIYNLMKNNLLISEFPLGTNPIKRNFVFRNRIISGISLGVLVIEAAEESGSLITANYAIEQNRDVFAIPGNINSIYSEGCNRLIKKGAKIIQNANDIIEEFSFLEEVNTLIPGDLSDKIDDKFTIEEMTVIKLLKDKILSIDDMSNITGININKLYAILVNLEINNIVINLNGNVYSLK</sequence>
<dbReference type="Gene3D" id="1.10.10.10">
    <property type="entry name" value="Winged helix-like DNA-binding domain superfamily/Winged helix DNA-binding domain"/>
    <property type="match status" value="1"/>
</dbReference>
<dbReference type="PATRIC" id="fig|883114.3.peg.857"/>
<dbReference type="Gene3D" id="3.40.50.450">
    <property type="match status" value="1"/>
</dbReference>
<evidence type="ECO:0000313" key="3">
    <source>
        <dbReference type="EMBL" id="EHR33931.1"/>
    </source>
</evidence>
<dbReference type="HOGENOM" id="CLU_029601_0_3_9"/>
<evidence type="ECO:0000256" key="1">
    <source>
        <dbReference type="ARBA" id="ARBA00006525"/>
    </source>
</evidence>
<comment type="similarity">
    <text evidence="1">Belongs to the DprA/Smf family.</text>
</comment>
<dbReference type="RefSeq" id="WP_005398280.1">
    <property type="nucleotide sequence ID" value="NZ_JH601088.1"/>
</dbReference>
<comment type="caution">
    <text evidence="3">The sequence shown here is derived from an EMBL/GenBank/DDBJ whole genome shotgun (WGS) entry which is preliminary data.</text>
</comment>
<dbReference type="Proteomes" id="UP000004191">
    <property type="component" value="Unassembled WGS sequence"/>
</dbReference>
<keyword evidence="4" id="KW-1185">Reference proteome</keyword>
<dbReference type="AlphaFoldDB" id="H3NNF6"/>
<dbReference type="InterPro" id="IPR057666">
    <property type="entry name" value="DrpA_SLOG"/>
</dbReference>
<dbReference type="GeneID" id="96998863"/>
<organism evidence="3 4">
    <name type="scientific">Helcococcus kunzii ATCC 51366</name>
    <dbReference type="NCBI Taxonomy" id="883114"/>
    <lineage>
        <taxon>Bacteria</taxon>
        <taxon>Bacillati</taxon>
        <taxon>Bacillota</taxon>
        <taxon>Tissierellia</taxon>
        <taxon>Tissierellales</taxon>
        <taxon>Peptoniphilaceae</taxon>
        <taxon>Helcococcus</taxon>
    </lineage>
</organism>
<dbReference type="eggNOG" id="COG0758">
    <property type="taxonomic scope" value="Bacteria"/>
</dbReference>
<dbReference type="OrthoDB" id="9785707at2"/>
<dbReference type="SUPFAM" id="SSF102405">
    <property type="entry name" value="MCP/YpsA-like"/>
    <property type="match status" value="1"/>
</dbReference>
<name>H3NNF6_9FIRM</name>
<dbReference type="NCBIfam" id="TIGR00732">
    <property type="entry name" value="dprA"/>
    <property type="match status" value="1"/>
</dbReference>
<dbReference type="GO" id="GO:0009294">
    <property type="term" value="P:DNA-mediated transformation"/>
    <property type="evidence" value="ECO:0007669"/>
    <property type="project" value="InterPro"/>
</dbReference>
<dbReference type="InterPro" id="IPR036388">
    <property type="entry name" value="WH-like_DNA-bd_sf"/>
</dbReference>